<keyword evidence="11" id="KW-1185">Reference proteome</keyword>
<keyword evidence="4" id="KW-0804">Transcription</keyword>
<evidence type="ECO:0000259" key="9">
    <source>
        <dbReference type="PROSITE" id="PS51294"/>
    </source>
</evidence>
<dbReference type="GO" id="GO:0042796">
    <property type="term" value="P:snRNA transcription by RNA polymerase III"/>
    <property type="evidence" value="ECO:0007669"/>
    <property type="project" value="TreeGrafter"/>
</dbReference>
<feature type="compositionally biased region" description="Acidic residues" evidence="6">
    <location>
        <begin position="43"/>
        <end position="56"/>
    </location>
</feature>
<feature type="domain" description="Myb-like" evidence="7">
    <location>
        <begin position="380"/>
        <end position="436"/>
    </location>
</feature>
<comment type="caution">
    <text evidence="10">The sequence shown here is derived from an EMBL/GenBank/DDBJ whole genome shotgun (WGS) entry which is preliminary data.</text>
</comment>
<dbReference type="SMART" id="SM00717">
    <property type="entry name" value="SANT"/>
    <property type="match status" value="5"/>
</dbReference>
<dbReference type="Pfam" id="PF13921">
    <property type="entry name" value="Myb_DNA-bind_6"/>
    <property type="match status" value="2"/>
</dbReference>
<reference evidence="10 11" key="1">
    <citation type="journal article" date="2023" name="G3 (Bethesda)">
        <title>A chromosome-length genome assembly and annotation of blackberry (Rubus argutus, cv. 'Hillquist').</title>
        <authorList>
            <person name="Bruna T."/>
            <person name="Aryal R."/>
            <person name="Dudchenko O."/>
            <person name="Sargent D.J."/>
            <person name="Mead D."/>
            <person name="Buti M."/>
            <person name="Cavallini A."/>
            <person name="Hytonen T."/>
            <person name="Andres J."/>
            <person name="Pham M."/>
            <person name="Weisz D."/>
            <person name="Mascagni F."/>
            <person name="Usai G."/>
            <person name="Natali L."/>
            <person name="Bassil N."/>
            <person name="Fernandez G.E."/>
            <person name="Lomsadze A."/>
            <person name="Armour M."/>
            <person name="Olukolu B."/>
            <person name="Poorten T."/>
            <person name="Britton C."/>
            <person name="Davik J."/>
            <person name="Ashrafi H."/>
            <person name="Aiden E.L."/>
            <person name="Borodovsky M."/>
            <person name="Worthington M."/>
        </authorList>
    </citation>
    <scope>NUCLEOTIDE SEQUENCE [LARGE SCALE GENOMIC DNA]</scope>
    <source>
        <strain evidence="10">PI 553951</strain>
    </source>
</reference>
<dbReference type="EMBL" id="JBEDUW010000005">
    <property type="protein sequence ID" value="KAK9929564.1"/>
    <property type="molecule type" value="Genomic_DNA"/>
</dbReference>
<accession>A0AAW1X0N1</accession>
<proteinExistence type="predicted"/>
<gene>
    <name evidence="10" type="ORF">M0R45_026658</name>
</gene>
<feature type="domain" description="Myb-like" evidence="7">
    <location>
        <begin position="490"/>
        <end position="542"/>
    </location>
</feature>
<feature type="region of interest" description="Disordered" evidence="6">
    <location>
        <begin position="251"/>
        <end position="272"/>
    </location>
</feature>
<evidence type="ECO:0000256" key="6">
    <source>
        <dbReference type="SAM" id="MobiDB-lite"/>
    </source>
</evidence>
<evidence type="ECO:0000256" key="4">
    <source>
        <dbReference type="ARBA" id="ARBA00023163"/>
    </source>
</evidence>
<dbReference type="InterPro" id="IPR009057">
    <property type="entry name" value="Homeodomain-like_sf"/>
</dbReference>
<feature type="domain" description="HTH myb-type" evidence="9">
    <location>
        <begin position="380"/>
        <end position="436"/>
    </location>
</feature>
<feature type="region of interest" description="Disordered" evidence="6">
    <location>
        <begin position="37"/>
        <end position="56"/>
    </location>
</feature>
<dbReference type="GO" id="GO:0005634">
    <property type="term" value="C:nucleus"/>
    <property type="evidence" value="ECO:0007669"/>
    <property type="project" value="UniProtKB-SubCell"/>
</dbReference>
<dbReference type="CDD" id="cd00167">
    <property type="entry name" value="SANT"/>
    <property type="match status" value="3"/>
</dbReference>
<dbReference type="PROSITE" id="PS51294">
    <property type="entry name" value="HTH_MYB"/>
    <property type="match status" value="3"/>
</dbReference>
<feature type="compositionally biased region" description="Basic and acidic residues" evidence="6">
    <location>
        <begin position="1"/>
        <end position="12"/>
    </location>
</feature>
<keyword evidence="2" id="KW-0805">Transcription regulation</keyword>
<dbReference type="GO" id="GO:0000978">
    <property type="term" value="F:RNA polymerase II cis-regulatory region sequence-specific DNA binding"/>
    <property type="evidence" value="ECO:0007669"/>
    <property type="project" value="TreeGrafter"/>
</dbReference>
<evidence type="ECO:0000256" key="2">
    <source>
        <dbReference type="ARBA" id="ARBA00023015"/>
    </source>
</evidence>
<feature type="compositionally biased region" description="Acidic residues" evidence="6">
    <location>
        <begin position="13"/>
        <end position="23"/>
    </location>
</feature>
<dbReference type="PROSITE" id="PS51293">
    <property type="entry name" value="SANT"/>
    <property type="match status" value="1"/>
</dbReference>
<dbReference type="Gene3D" id="1.10.10.60">
    <property type="entry name" value="Homeodomain-like"/>
    <property type="match status" value="4"/>
</dbReference>
<feature type="domain" description="Myb-like" evidence="7">
    <location>
        <begin position="285"/>
        <end position="379"/>
    </location>
</feature>
<evidence type="ECO:0000256" key="3">
    <source>
        <dbReference type="ARBA" id="ARBA00023125"/>
    </source>
</evidence>
<evidence type="ECO:0000256" key="5">
    <source>
        <dbReference type="ARBA" id="ARBA00023242"/>
    </source>
</evidence>
<protein>
    <submittedName>
        <fullName evidence="10">Uncharacterized protein</fullName>
    </submittedName>
</protein>
<keyword evidence="5" id="KW-0539">Nucleus</keyword>
<dbReference type="Proteomes" id="UP001457282">
    <property type="component" value="Unassembled WGS sequence"/>
</dbReference>
<dbReference type="InterPro" id="IPR001005">
    <property type="entry name" value="SANT/Myb"/>
</dbReference>
<feature type="domain" description="HTH myb-type" evidence="9">
    <location>
        <begin position="494"/>
        <end position="546"/>
    </location>
</feature>
<dbReference type="GO" id="GO:0019185">
    <property type="term" value="C:snRNA-activating protein complex"/>
    <property type="evidence" value="ECO:0007669"/>
    <property type="project" value="TreeGrafter"/>
</dbReference>
<evidence type="ECO:0000256" key="1">
    <source>
        <dbReference type="ARBA" id="ARBA00004123"/>
    </source>
</evidence>
<dbReference type="GO" id="GO:0042795">
    <property type="term" value="P:snRNA transcription by RNA polymerase II"/>
    <property type="evidence" value="ECO:0007669"/>
    <property type="project" value="TreeGrafter"/>
</dbReference>
<dbReference type="InterPro" id="IPR051575">
    <property type="entry name" value="Myb-like_DNA-bd"/>
</dbReference>
<dbReference type="GO" id="GO:0001006">
    <property type="term" value="F:RNA polymerase III type 3 promoter sequence-specific DNA binding"/>
    <property type="evidence" value="ECO:0007669"/>
    <property type="project" value="TreeGrafter"/>
</dbReference>
<feature type="domain" description="HTH myb-type" evidence="9">
    <location>
        <begin position="437"/>
        <end position="492"/>
    </location>
</feature>
<evidence type="ECO:0000259" key="7">
    <source>
        <dbReference type="PROSITE" id="PS50090"/>
    </source>
</evidence>
<keyword evidence="3" id="KW-0238">DNA-binding</keyword>
<feature type="domain" description="SANT" evidence="8">
    <location>
        <begin position="493"/>
        <end position="551"/>
    </location>
</feature>
<dbReference type="InterPro" id="IPR017884">
    <property type="entry name" value="SANT_dom"/>
</dbReference>
<comment type="subcellular location">
    <subcellularLocation>
        <location evidence="1">Nucleus</location>
    </subcellularLocation>
</comment>
<organism evidence="10 11">
    <name type="scientific">Rubus argutus</name>
    <name type="common">Southern blackberry</name>
    <dbReference type="NCBI Taxonomy" id="59490"/>
    <lineage>
        <taxon>Eukaryota</taxon>
        <taxon>Viridiplantae</taxon>
        <taxon>Streptophyta</taxon>
        <taxon>Embryophyta</taxon>
        <taxon>Tracheophyta</taxon>
        <taxon>Spermatophyta</taxon>
        <taxon>Magnoliopsida</taxon>
        <taxon>eudicotyledons</taxon>
        <taxon>Gunneridae</taxon>
        <taxon>Pentapetalae</taxon>
        <taxon>rosids</taxon>
        <taxon>fabids</taxon>
        <taxon>Rosales</taxon>
        <taxon>Rosaceae</taxon>
        <taxon>Rosoideae</taxon>
        <taxon>Rosoideae incertae sedis</taxon>
        <taxon>Rubus</taxon>
    </lineage>
</organism>
<evidence type="ECO:0000313" key="11">
    <source>
        <dbReference type="Proteomes" id="UP001457282"/>
    </source>
</evidence>
<dbReference type="SUPFAM" id="SSF46689">
    <property type="entry name" value="Homeodomain-like"/>
    <property type="match status" value="3"/>
</dbReference>
<dbReference type="PROSITE" id="PS50090">
    <property type="entry name" value="MYB_LIKE"/>
    <property type="match status" value="4"/>
</dbReference>
<evidence type="ECO:0000313" key="10">
    <source>
        <dbReference type="EMBL" id="KAK9929564.1"/>
    </source>
</evidence>
<name>A0AAW1X0N1_RUBAR</name>
<feature type="region of interest" description="Disordered" evidence="6">
    <location>
        <begin position="1"/>
        <end position="23"/>
    </location>
</feature>
<evidence type="ECO:0000259" key="8">
    <source>
        <dbReference type="PROSITE" id="PS51293"/>
    </source>
</evidence>
<dbReference type="AlphaFoldDB" id="A0AAW1X0N1"/>
<sequence>MYPRTENEKEEVSCCEEEEDDKDFNEDMEALRRACMLTGRDPDDIDKEEEDDDDEGFNEDLEALRRACMLTGRDPSDIDKDDDTDEDLELLNKIKSQFSDSLTCKPLSLSTLPPATVCNDYQTLLAIRKRFAAYDKDTRDKSAEQIDLSCFNEEISTTDTEEGQPSTSENSGLFPKSALTFLDAINKNRACQKFLQSKQIHIQAKIEENKKIKQRVKILRDFQLHCKRRTGEALSQKKDPRVQLILTKRPREDSIKPPHDDEDGAMSYGQEENSHVANYRMMALKKVRDRKNWSEVEKKDLQKGIRQQFQEMVLQSSYSEIQDSNNDDIDKILCSIKDVEITPYSLREFLPKVNWQQLAAMYVPSRSGEECKARWLNWEDPLINHEPWTVDEDKNILELVQEKGVNDWIDIAAALLVRKGTNRTPFQCLARYQRSLNASILKHEWTKDDDAKLGSAVEAFGEGDWQSVASSLEGRTGTQCSNRWKKALHPRRTRKGKWTREEDTLLTVAQMLFGGSKNWNKISQFVPGRTQAQCRDRFVNSLEPSLKFGEWTEEEDSMLRAAIAGHGHCWSKFLAVYLSGLIICAGGDGRCCFHSKCSFSNKRKEYVTVLLSATLSIGRKNVHPLALMIFFYQTILQLILGRREEGHNMERKRMSFQIAKFQRGIKTMVKFVLIMRKYIILMRLRRVMGMMPRKRRRKILNNITEGTTVLKQHKYLRLLHLLLRSMMHTKNP</sequence>
<dbReference type="InterPro" id="IPR017930">
    <property type="entry name" value="Myb_dom"/>
</dbReference>
<feature type="domain" description="Myb-like" evidence="7">
    <location>
        <begin position="437"/>
        <end position="488"/>
    </location>
</feature>
<dbReference type="PANTHER" id="PTHR46621">
    <property type="entry name" value="SNRNA-ACTIVATING PROTEIN COMPLEX SUBUNIT 4"/>
    <property type="match status" value="1"/>
</dbReference>
<dbReference type="PANTHER" id="PTHR46621:SF1">
    <property type="entry name" value="SNRNA-ACTIVATING PROTEIN COMPLEX SUBUNIT 4"/>
    <property type="match status" value="1"/>
</dbReference>